<dbReference type="EMBL" id="MU273482">
    <property type="protein sequence ID" value="KAI0035576.1"/>
    <property type="molecule type" value="Genomic_DNA"/>
</dbReference>
<keyword evidence="2" id="KW-1185">Reference proteome</keyword>
<proteinExistence type="predicted"/>
<organism evidence="1 2">
    <name type="scientific">Vararia minispora EC-137</name>
    <dbReference type="NCBI Taxonomy" id="1314806"/>
    <lineage>
        <taxon>Eukaryota</taxon>
        <taxon>Fungi</taxon>
        <taxon>Dikarya</taxon>
        <taxon>Basidiomycota</taxon>
        <taxon>Agaricomycotina</taxon>
        <taxon>Agaricomycetes</taxon>
        <taxon>Russulales</taxon>
        <taxon>Lachnocladiaceae</taxon>
        <taxon>Vararia</taxon>
    </lineage>
</organism>
<reference evidence="1" key="1">
    <citation type="submission" date="2021-02" db="EMBL/GenBank/DDBJ databases">
        <authorList>
            <consortium name="DOE Joint Genome Institute"/>
            <person name="Ahrendt S."/>
            <person name="Looney B.P."/>
            <person name="Miyauchi S."/>
            <person name="Morin E."/>
            <person name="Drula E."/>
            <person name="Courty P.E."/>
            <person name="Chicoki N."/>
            <person name="Fauchery L."/>
            <person name="Kohler A."/>
            <person name="Kuo A."/>
            <person name="Labutti K."/>
            <person name="Pangilinan J."/>
            <person name="Lipzen A."/>
            <person name="Riley R."/>
            <person name="Andreopoulos W."/>
            <person name="He G."/>
            <person name="Johnson J."/>
            <person name="Barry K.W."/>
            <person name="Grigoriev I.V."/>
            <person name="Nagy L."/>
            <person name="Hibbett D."/>
            <person name="Henrissat B."/>
            <person name="Matheny P.B."/>
            <person name="Labbe J."/>
            <person name="Martin F."/>
        </authorList>
    </citation>
    <scope>NUCLEOTIDE SEQUENCE</scope>
    <source>
        <strain evidence="1">EC-137</strain>
    </source>
</reference>
<feature type="non-terminal residue" evidence="1">
    <location>
        <position position="477"/>
    </location>
</feature>
<name>A0ACB8QUP7_9AGAM</name>
<reference evidence="1" key="2">
    <citation type="journal article" date="2022" name="New Phytol.">
        <title>Evolutionary transition to the ectomycorrhizal habit in the genomes of a hyperdiverse lineage of mushroom-forming fungi.</title>
        <authorList>
            <person name="Looney B."/>
            <person name="Miyauchi S."/>
            <person name="Morin E."/>
            <person name="Drula E."/>
            <person name="Courty P.E."/>
            <person name="Kohler A."/>
            <person name="Kuo A."/>
            <person name="LaButti K."/>
            <person name="Pangilinan J."/>
            <person name="Lipzen A."/>
            <person name="Riley R."/>
            <person name="Andreopoulos W."/>
            <person name="He G."/>
            <person name="Johnson J."/>
            <person name="Nolan M."/>
            <person name="Tritt A."/>
            <person name="Barry K.W."/>
            <person name="Grigoriev I.V."/>
            <person name="Nagy L.G."/>
            <person name="Hibbett D."/>
            <person name="Henrissat B."/>
            <person name="Matheny P.B."/>
            <person name="Labbe J."/>
            <person name="Martin F.M."/>
        </authorList>
    </citation>
    <scope>NUCLEOTIDE SEQUENCE</scope>
    <source>
        <strain evidence="1">EC-137</strain>
    </source>
</reference>
<evidence type="ECO:0000313" key="2">
    <source>
        <dbReference type="Proteomes" id="UP000814128"/>
    </source>
</evidence>
<dbReference type="Proteomes" id="UP000814128">
    <property type="component" value="Unassembled WGS sequence"/>
</dbReference>
<protein>
    <submittedName>
        <fullName evidence="1">Uncharacterized protein</fullName>
    </submittedName>
</protein>
<evidence type="ECO:0000313" key="1">
    <source>
        <dbReference type="EMBL" id="KAI0035576.1"/>
    </source>
</evidence>
<comment type="caution">
    <text evidence="1">The sequence shown here is derived from an EMBL/GenBank/DDBJ whole genome shotgun (WGS) entry which is preliminary data.</text>
</comment>
<gene>
    <name evidence="1" type="ORF">K488DRAFT_25940</name>
</gene>
<sequence length="477" mass="50600">MATTTAPNQRASLLSGLRTGGVRSSSVNVPHTAAPGATFNIPRFASASYSSHIVGEEEEMDQLADMVSHKMHFNAPPRMQQLPLTAAVDGSHNRFAQQQAMRGGTSLAANSVMSNVHLQAQAQQQQALQMQMMHLEMLRLQARAPSLSLFHYSSILPALQAQQYQAELIAQAQLQQQQSRGFHPPATAGPIATSFGAAQLRRPSQAEMLRHQLGLAHDAADQQVPMTAALNGKFGGRLQIPDDEFPGSRYQPSQQTPMTPTHTSIISGGASLGHASAAPSKSDAAVSWRRASTNNSVLRRSPPPLTPDVKITPPPIDTDAPPAPRSFLSPQTATTATPGRARPSPLRFSPAAQTPVVVAVDESTDGEDGSCSEASSGKSSPATPQSGADFAPPLSPREEATKKLYEGLGLGRPADGAKLAPYVPAPPALVQVFRVVRQPRGPPSGTDELGPRNFATRIRKQAIGGLGTLLDARERRE</sequence>
<accession>A0ACB8QUP7</accession>